<feature type="compositionally biased region" description="Low complexity" evidence="1">
    <location>
        <begin position="116"/>
        <end position="127"/>
    </location>
</feature>
<feature type="chain" id="PRO_5045458049" evidence="2">
    <location>
        <begin position="20"/>
        <end position="240"/>
    </location>
</feature>
<accession>A0ABW3T4H4</accession>
<feature type="signal peptide" evidence="2">
    <location>
        <begin position="1"/>
        <end position="19"/>
    </location>
</feature>
<feature type="compositionally biased region" description="Low complexity" evidence="1">
    <location>
        <begin position="75"/>
        <end position="86"/>
    </location>
</feature>
<organism evidence="3 4">
    <name type="scientific">Phenylobacterium conjunctum</name>
    <dbReference type="NCBI Taxonomy" id="1298959"/>
    <lineage>
        <taxon>Bacteria</taxon>
        <taxon>Pseudomonadati</taxon>
        <taxon>Pseudomonadota</taxon>
        <taxon>Alphaproteobacteria</taxon>
        <taxon>Caulobacterales</taxon>
        <taxon>Caulobacteraceae</taxon>
        <taxon>Phenylobacterium</taxon>
    </lineage>
</organism>
<feature type="compositionally biased region" description="Pro residues" evidence="1">
    <location>
        <begin position="128"/>
        <end position="139"/>
    </location>
</feature>
<comment type="caution">
    <text evidence="3">The sequence shown here is derived from an EMBL/GenBank/DDBJ whole genome shotgun (WGS) entry which is preliminary data.</text>
</comment>
<evidence type="ECO:0000256" key="2">
    <source>
        <dbReference type="SAM" id="SignalP"/>
    </source>
</evidence>
<proteinExistence type="predicted"/>
<keyword evidence="2" id="KW-0732">Signal</keyword>
<feature type="region of interest" description="Disordered" evidence="1">
    <location>
        <begin position="74"/>
        <end position="158"/>
    </location>
</feature>
<dbReference type="EMBL" id="JBHTLQ010000037">
    <property type="protein sequence ID" value="MFD1191888.1"/>
    <property type="molecule type" value="Genomic_DNA"/>
</dbReference>
<evidence type="ECO:0000313" key="3">
    <source>
        <dbReference type="EMBL" id="MFD1191888.1"/>
    </source>
</evidence>
<feature type="region of interest" description="Disordered" evidence="1">
    <location>
        <begin position="193"/>
        <end position="240"/>
    </location>
</feature>
<evidence type="ECO:0000256" key="1">
    <source>
        <dbReference type="SAM" id="MobiDB-lite"/>
    </source>
</evidence>
<sequence>MRHFLVLAAVFASAAPAAASDRYGDTRGVQVADQTPQQALGGRTLSWANKTAAQAGAPVAYAAPEPLALAGQYMRGRSSGGSRLDSLPPPPGHSQRTASVYAPGYQPFTPQEPYRPQAAPRPATAQTTPPPAAPAPPPVAAQSGLPTSLYSPPPADAAIGRPQQIAEATSLTAPVAAGVGEGSRLYSVHRGYGLAPDAIPTPQGDHYVLIGPPDSGSPDPGLAGGPPNDDNDTPNDGRPY</sequence>
<keyword evidence="4" id="KW-1185">Reference proteome</keyword>
<dbReference type="RefSeq" id="WP_377354146.1">
    <property type="nucleotide sequence ID" value="NZ_JBHTLQ010000037.1"/>
</dbReference>
<protein>
    <submittedName>
        <fullName evidence="3">Uncharacterized protein</fullName>
    </submittedName>
</protein>
<name>A0ABW3T4H4_9CAUL</name>
<dbReference type="Proteomes" id="UP001597216">
    <property type="component" value="Unassembled WGS sequence"/>
</dbReference>
<feature type="compositionally biased region" description="Low complexity" evidence="1">
    <location>
        <begin position="211"/>
        <end position="240"/>
    </location>
</feature>
<gene>
    <name evidence="3" type="ORF">ACFQ27_14955</name>
</gene>
<evidence type="ECO:0000313" key="4">
    <source>
        <dbReference type="Proteomes" id="UP001597216"/>
    </source>
</evidence>
<reference evidence="4" key="1">
    <citation type="journal article" date="2019" name="Int. J. Syst. Evol. Microbiol.">
        <title>The Global Catalogue of Microorganisms (GCM) 10K type strain sequencing project: providing services to taxonomists for standard genome sequencing and annotation.</title>
        <authorList>
            <consortium name="The Broad Institute Genomics Platform"/>
            <consortium name="The Broad Institute Genome Sequencing Center for Infectious Disease"/>
            <person name="Wu L."/>
            <person name="Ma J."/>
        </authorList>
    </citation>
    <scope>NUCLEOTIDE SEQUENCE [LARGE SCALE GENOMIC DNA]</scope>
    <source>
        <strain evidence="4">CCUG 55074</strain>
    </source>
</reference>